<evidence type="ECO:0000313" key="6">
    <source>
        <dbReference type="EMBL" id="KAE9237089.1"/>
    </source>
</evidence>
<dbReference type="Proteomes" id="UP000437068">
    <property type="component" value="Unassembled WGS sequence"/>
</dbReference>
<evidence type="ECO:0000313" key="3">
    <source>
        <dbReference type="EMBL" id="KAE9138767.1"/>
    </source>
</evidence>
<evidence type="ECO:0000313" key="18">
    <source>
        <dbReference type="Proteomes" id="UP000488956"/>
    </source>
</evidence>
<dbReference type="AlphaFoldDB" id="A0A6A3MG89"/>
<evidence type="ECO:0000313" key="2">
    <source>
        <dbReference type="EMBL" id="KAE9030532.1"/>
    </source>
</evidence>
<dbReference type="EMBL" id="QXGB01000017">
    <property type="protein sequence ID" value="KAE9237089.1"/>
    <property type="molecule type" value="Genomic_DNA"/>
</dbReference>
<sequence length="115" mass="12726">MDFKRYLQPRYRKGARLQTFELFRLDRGHPDKVACLRNPNSKPSMLTLCRSSNTNSPDTITLGRLLEAVAKVPAPKPNPEKALGMSIKIAPSVPAEFVHDPLVAKPAADMEADQA</sequence>
<dbReference type="EMBL" id="QXGE01000018">
    <property type="protein sequence ID" value="KAE9329568.1"/>
    <property type="molecule type" value="Genomic_DNA"/>
</dbReference>
<dbReference type="EMBL" id="QXGC01000042">
    <property type="protein sequence ID" value="KAE9253125.1"/>
    <property type="molecule type" value="Genomic_DNA"/>
</dbReference>
<evidence type="ECO:0000313" key="9">
    <source>
        <dbReference type="EMBL" id="KAE9329568.1"/>
    </source>
</evidence>
<evidence type="ECO:0000313" key="17">
    <source>
        <dbReference type="Proteomes" id="UP000476176"/>
    </source>
</evidence>
<dbReference type="Proteomes" id="UP000441208">
    <property type="component" value="Unassembled WGS sequence"/>
</dbReference>
<name>A0A6A3MG89_9STRA</name>
<evidence type="ECO:0000313" key="11">
    <source>
        <dbReference type="Proteomes" id="UP000433483"/>
    </source>
</evidence>
<evidence type="ECO:0000313" key="8">
    <source>
        <dbReference type="EMBL" id="KAE9258026.1"/>
    </source>
</evidence>
<evidence type="ECO:0000313" key="13">
    <source>
        <dbReference type="Proteomes" id="UP000440367"/>
    </source>
</evidence>
<dbReference type="Proteomes" id="UP000440367">
    <property type="component" value="Unassembled WGS sequence"/>
</dbReference>
<evidence type="ECO:0000313" key="7">
    <source>
        <dbReference type="EMBL" id="KAE9253125.1"/>
    </source>
</evidence>
<accession>A0A6A3MG89</accession>
<protein>
    <submittedName>
        <fullName evidence="2">Uncharacterized protein</fullName>
    </submittedName>
</protein>
<evidence type="ECO:0000313" key="14">
    <source>
        <dbReference type="Proteomes" id="UP000440732"/>
    </source>
</evidence>
<evidence type="ECO:0000313" key="12">
    <source>
        <dbReference type="Proteomes" id="UP000437068"/>
    </source>
</evidence>
<evidence type="ECO:0000313" key="10">
    <source>
        <dbReference type="Proteomes" id="UP000429523"/>
    </source>
</evidence>
<keyword evidence="11" id="KW-1185">Reference proteome</keyword>
<dbReference type="Proteomes" id="UP000476176">
    <property type="component" value="Unassembled WGS sequence"/>
</dbReference>
<dbReference type="Proteomes" id="UP000460718">
    <property type="component" value="Unassembled WGS sequence"/>
</dbReference>
<organism evidence="2 16">
    <name type="scientific">Phytophthora fragariae</name>
    <dbReference type="NCBI Taxonomy" id="53985"/>
    <lineage>
        <taxon>Eukaryota</taxon>
        <taxon>Sar</taxon>
        <taxon>Stramenopiles</taxon>
        <taxon>Oomycota</taxon>
        <taxon>Peronosporomycetes</taxon>
        <taxon>Peronosporales</taxon>
        <taxon>Peronosporaceae</taxon>
        <taxon>Phytophthora</taxon>
    </lineage>
</organism>
<comment type="caution">
    <text evidence="2">The sequence shown here is derived from an EMBL/GenBank/DDBJ whole genome shotgun (WGS) entry which is preliminary data.</text>
</comment>
<evidence type="ECO:0000313" key="5">
    <source>
        <dbReference type="EMBL" id="KAE9155398.1"/>
    </source>
</evidence>
<evidence type="ECO:0000313" key="16">
    <source>
        <dbReference type="Proteomes" id="UP000460718"/>
    </source>
</evidence>
<evidence type="ECO:0000313" key="15">
    <source>
        <dbReference type="Proteomes" id="UP000441208"/>
    </source>
</evidence>
<evidence type="ECO:0000313" key="1">
    <source>
        <dbReference type="EMBL" id="KAE8949380.1"/>
    </source>
</evidence>
<dbReference type="Proteomes" id="UP000440732">
    <property type="component" value="Unassembled WGS sequence"/>
</dbReference>
<dbReference type="EMBL" id="QXGF01000023">
    <property type="protein sequence ID" value="KAE8949380.1"/>
    <property type="molecule type" value="Genomic_DNA"/>
</dbReference>
<dbReference type="OrthoDB" id="10299881at2759"/>
<dbReference type="Proteomes" id="UP000433483">
    <property type="component" value="Unassembled WGS sequence"/>
</dbReference>
<dbReference type="Proteomes" id="UP000429523">
    <property type="component" value="Unassembled WGS sequence"/>
</dbReference>
<evidence type="ECO:0000313" key="4">
    <source>
        <dbReference type="EMBL" id="KAE9139944.1"/>
    </source>
</evidence>
<proteinExistence type="predicted"/>
<reference evidence="16 17" key="1">
    <citation type="submission" date="2018-09" db="EMBL/GenBank/DDBJ databases">
        <title>Genomic investigation of the strawberry pathogen Phytophthora fragariae indicates pathogenicity is determined by transcriptional variation in three key races.</title>
        <authorList>
            <person name="Adams T.M."/>
            <person name="Armitage A.D."/>
            <person name="Sobczyk M.K."/>
            <person name="Bates H.J."/>
            <person name="Dunwell J.M."/>
            <person name="Nellist C.F."/>
            <person name="Harrison R.J."/>
        </authorList>
    </citation>
    <scope>NUCLEOTIDE SEQUENCE [LARGE SCALE GENOMIC DNA]</scope>
    <source>
        <strain evidence="9 12">A4</strain>
        <strain evidence="8 13">BC-1</strain>
        <strain evidence="7 17">BC-23</strain>
        <strain evidence="6 11">NOV-27</strain>
        <strain evidence="5 14">NOV-5</strain>
        <strain evidence="4 15">NOV-71</strain>
        <strain evidence="1 10">NOV-9</strain>
        <strain evidence="3 18">ONT-3</strain>
        <strain evidence="2 16">SCRP245</strain>
    </source>
</reference>
<dbReference type="EMBL" id="QXFW01000013">
    <property type="protein sequence ID" value="KAE9030532.1"/>
    <property type="molecule type" value="Genomic_DNA"/>
</dbReference>
<dbReference type="EMBL" id="QXGD01000010">
    <property type="protein sequence ID" value="KAE9258026.1"/>
    <property type="molecule type" value="Genomic_DNA"/>
</dbReference>
<dbReference type="EMBL" id="QXGA01000014">
    <property type="protein sequence ID" value="KAE9155398.1"/>
    <property type="molecule type" value="Genomic_DNA"/>
</dbReference>
<dbReference type="EMBL" id="QXFZ01000018">
    <property type="protein sequence ID" value="KAE9139944.1"/>
    <property type="molecule type" value="Genomic_DNA"/>
</dbReference>
<dbReference type="Proteomes" id="UP000488956">
    <property type="component" value="Unassembled WGS sequence"/>
</dbReference>
<gene>
    <name evidence="9" type="ORF">PF001_g828</name>
    <name evidence="8" type="ORF">PF002_g488</name>
    <name evidence="7" type="ORF">PF004_g1635</name>
    <name evidence="6" type="ORF">PF005_g786</name>
    <name evidence="5" type="ORF">PF006_g649</name>
    <name evidence="4" type="ORF">PF007_g831</name>
    <name evidence="1" type="ORF">PF009_g1053</name>
    <name evidence="3" type="ORF">PF010_g836</name>
    <name evidence="2" type="ORF">PF011_g557</name>
</gene>
<dbReference type="EMBL" id="QXFX01000019">
    <property type="protein sequence ID" value="KAE9138767.1"/>
    <property type="molecule type" value="Genomic_DNA"/>
</dbReference>